<dbReference type="Pfam" id="PF00571">
    <property type="entry name" value="CBS"/>
    <property type="match status" value="2"/>
</dbReference>
<evidence type="ECO:0000256" key="10">
    <source>
        <dbReference type="SAM" id="Phobius"/>
    </source>
</evidence>
<dbReference type="Pfam" id="PF01595">
    <property type="entry name" value="CNNM"/>
    <property type="match status" value="1"/>
</dbReference>
<keyword evidence="7 9" id="KW-0472">Membrane</keyword>
<evidence type="ECO:0000256" key="6">
    <source>
        <dbReference type="ARBA" id="ARBA00023122"/>
    </source>
</evidence>
<dbReference type="RefSeq" id="WP_091012568.1">
    <property type="nucleotide sequence ID" value="NZ_CP041743.1"/>
</dbReference>
<evidence type="ECO:0000256" key="9">
    <source>
        <dbReference type="PROSITE-ProRule" id="PRU01193"/>
    </source>
</evidence>
<dbReference type="SUPFAM" id="SSF56176">
    <property type="entry name" value="FAD-binding/transporter-associated domain-like"/>
    <property type="match status" value="1"/>
</dbReference>
<dbReference type="SMART" id="SM01091">
    <property type="entry name" value="CorC_HlyC"/>
    <property type="match status" value="1"/>
</dbReference>
<dbReference type="InterPro" id="IPR005170">
    <property type="entry name" value="Transptr-assoc_dom"/>
</dbReference>
<evidence type="ECO:0000313" key="13">
    <source>
        <dbReference type="EMBL" id="SFI86549.1"/>
    </source>
</evidence>
<evidence type="ECO:0000256" key="5">
    <source>
        <dbReference type="ARBA" id="ARBA00022989"/>
    </source>
</evidence>
<dbReference type="OrthoDB" id="9798188at2"/>
<dbReference type="PANTHER" id="PTHR43099">
    <property type="entry name" value="UPF0053 PROTEIN YRKA"/>
    <property type="match status" value="1"/>
</dbReference>
<reference evidence="13 14" key="1">
    <citation type="submission" date="2016-10" db="EMBL/GenBank/DDBJ databases">
        <authorList>
            <person name="de Groot N.N."/>
        </authorList>
    </citation>
    <scope>NUCLEOTIDE SEQUENCE [LARGE SCALE GENOMIC DNA]</scope>
    <source>
        <strain evidence="13 14">LMG 23650</strain>
    </source>
</reference>
<dbReference type="InterPro" id="IPR002550">
    <property type="entry name" value="CNNM"/>
</dbReference>
<evidence type="ECO:0000259" key="11">
    <source>
        <dbReference type="PROSITE" id="PS51371"/>
    </source>
</evidence>
<comment type="subcellular location">
    <subcellularLocation>
        <location evidence="1">Cell membrane</location>
        <topology evidence="1">Multi-pass membrane protein</topology>
    </subcellularLocation>
</comment>
<evidence type="ECO:0000256" key="8">
    <source>
        <dbReference type="PROSITE-ProRule" id="PRU00703"/>
    </source>
</evidence>
<evidence type="ECO:0000313" key="14">
    <source>
        <dbReference type="Proteomes" id="UP000199548"/>
    </source>
</evidence>
<dbReference type="InterPro" id="IPR000644">
    <property type="entry name" value="CBS_dom"/>
</dbReference>
<dbReference type="EMBL" id="FOQU01000004">
    <property type="protein sequence ID" value="SFI86549.1"/>
    <property type="molecule type" value="Genomic_DNA"/>
</dbReference>
<feature type="transmembrane region" description="Helical" evidence="10">
    <location>
        <begin position="56"/>
        <end position="78"/>
    </location>
</feature>
<feature type="domain" description="CBS" evidence="11">
    <location>
        <begin position="303"/>
        <end position="360"/>
    </location>
</feature>
<evidence type="ECO:0000256" key="4">
    <source>
        <dbReference type="ARBA" id="ARBA00022737"/>
    </source>
</evidence>
<evidence type="ECO:0000259" key="12">
    <source>
        <dbReference type="PROSITE" id="PS51846"/>
    </source>
</evidence>
<dbReference type="GO" id="GO:0050660">
    <property type="term" value="F:flavin adenine dinucleotide binding"/>
    <property type="evidence" value="ECO:0007669"/>
    <property type="project" value="InterPro"/>
</dbReference>
<dbReference type="STRING" id="420953.SAMN05192543_104516"/>
<dbReference type="Gene3D" id="3.30.465.10">
    <property type="match status" value="1"/>
</dbReference>
<gene>
    <name evidence="13" type="ORF">SAMN05192543_104516</name>
</gene>
<proteinExistence type="predicted"/>
<dbReference type="InterPro" id="IPR046342">
    <property type="entry name" value="CBS_dom_sf"/>
</dbReference>
<dbReference type="PANTHER" id="PTHR43099:SF5">
    <property type="entry name" value="HLYC_CORC FAMILY TRANSPORTER"/>
    <property type="match status" value="1"/>
</dbReference>
<evidence type="ECO:0000256" key="7">
    <source>
        <dbReference type="ARBA" id="ARBA00023136"/>
    </source>
</evidence>
<keyword evidence="3 9" id="KW-0812">Transmembrane</keyword>
<keyword evidence="2" id="KW-1003">Cell membrane</keyword>
<feature type="transmembrane region" description="Helical" evidence="10">
    <location>
        <begin position="6"/>
        <end position="28"/>
    </location>
</feature>
<feature type="domain" description="CNNM transmembrane" evidence="12">
    <location>
        <begin position="1"/>
        <end position="201"/>
    </location>
</feature>
<feature type="domain" description="CBS" evidence="11">
    <location>
        <begin position="237"/>
        <end position="300"/>
    </location>
</feature>
<feature type="transmembrane region" description="Helical" evidence="10">
    <location>
        <begin position="98"/>
        <end position="124"/>
    </location>
</feature>
<keyword evidence="6 8" id="KW-0129">CBS domain</keyword>
<evidence type="ECO:0000256" key="1">
    <source>
        <dbReference type="ARBA" id="ARBA00004651"/>
    </source>
</evidence>
<keyword evidence="5 9" id="KW-1133">Transmembrane helix</keyword>
<dbReference type="InterPro" id="IPR036318">
    <property type="entry name" value="FAD-bd_PCMH-like_sf"/>
</dbReference>
<dbReference type="InterPro" id="IPR051676">
    <property type="entry name" value="UPF0053_domain"/>
</dbReference>
<accession>A0A1I3LP46</accession>
<dbReference type="InterPro" id="IPR016169">
    <property type="entry name" value="FAD-bd_PCMH_sub2"/>
</dbReference>
<dbReference type="AlphaFoldDB" id="A0A1I3LP46"/>
<dbReference type="CDD" id="cd04590">
    <property type="entry name" value="CBS_pair_CorC_HlyC_assoc"/>
    <property type="match status" value="1"/>
</dbReference>
<dbReference type="Proteomes" id="UP000199548">
    <property type="component" value="Unassembled WGS sequence"/>
</dbReference>
<name>A0A1I3LP46_9BURK</name>
<dbReference type="Gene3D" id="3.10.580.10">
    <property type="entry name" value="CBS-domain"/>
    <property type="match status" value="1"/>
</dbReference>
<protein>
    <submittedName>
        <fullName evidence="13">Hemolysin, contains CBS domains</fullName>
    </submittedName>
</protein>
<dbReference type="PROSITE" id="PS51846">
    <property type="entry name" value="CNNM"/>
    <property type="match status" value="1"/>
</dbReference>
<dbReference type="SMART" id="SM00116">
    <property type="entry name" value="CBS"/>
    <property type="match status" value="2"/>
</dbReference>
<organism evidence="13 14">
    <name type="scientific">Paraburkholderia megapolitana</name>
    <dbReference type="NCBI Taxonomy" id="420953"/>
    <lineage>
        <taxon>Bacteria</taxon>
        <taxon>Pseudomonadati</taxon>
        <taxon>Pseudomonadota</taxon>
        <taxon>Betaproteobacteria</taxon>
        <taxon>Burkholderiales</taxon>
        <taxon>Burkholderiaceae</taxon>
        <taxon>Paraburkholderia</taxon>
    </lineage>
</organism>
<feature type="transmembrane region" description="Helical" evidence="10">
    <location>
        <begin position="136"/>
        <end position="158"/>
    </location>
</feature>
<keyword evidence="4" id="KW-0677">Repeat</keyword>
<keyword evidence="14" id="KW-1185">Reference proteome</keyword>
<evidence type="ECO:0000256" key="2">
    <source>
        <dbReference type="ARBA" id="ARBA00022475"/>
    </source>
</evidence>
<dbReference type="SUPFAM" id="SSF54631">
    <property type="entry name" value="CBS-domain pair"/>
    <property type="match status" value="1"/>
</dbReference>
<dbReference type="GO" id="GO:0005886">
    <property type="term" value="C:plasma membrane"/>
    <property type="evidence" value="ECO:0007669"/>
    <property type="project" value="UniProtKB-SubCell"/>
</dbReference>
<sequence>MIQVVALIGALLLVALNGFFVAAEFGLVKLRQTRVRALAKKHGLRGRLLAKVHGRLDAYLSACQLGITLASLGLGWIGEPAFAQLLSPLFEVLGIHSLPLTHAISLFFAFTCISFLHIVVGELAPKSLAIRQAERISLWTAMPLYGFYWAMYPAIWLLNGSANAVLRIAGLSSGHGDDAHYSNDELKLILRGRRAGVEQQKDGHPDNVLGEGAYSQDEWNTIAHSLDFSRMTVSDLMRPAHEMVGLRRDLPLRDNMQVVAQHRFSRYPLFDDASGVRVDGMIHLKDLLLARHAGSTLEDLAQYARPVQYVKPTMPALELFRRFRKGAPHFALVGHKNAQPIGFLTLDNLLGALVGQIHDEFRQGDADWTRMDDGTLMGKGSLPVVSLERALGIDIDEGRAESVGGLVIQALNDLPEEGQRVSFDRFDVVVKKMRGPRIVLVRVYPKQFDDEGG</sequence>
<dbReference type="Pfam" id="PF03471">
    <property type="entry name" value="CorC_HlyC"/>
    <property type="match status" value="1"/>
</dbReference>
<dbReference type="InterPro" id="IPR044751">
    <property type="entry name" value="Ion_transp-like_CBS"/>
</dbReference>
<evidence type="ECO:0000256" key="3">
    <source>
        <dbReference type="ARBA" id="ARBA00022692"/>
    </source>
</evidence>
<dbReference type="PROSITE" id="PS51371">
    <property type="entry name" value="CBS"/>
    <property type="match status" value="2"/>
</dbReference>